<evidence type="ECO:0000256" key="1">
    <source>
        <dbReference type="SAM" id="Phobius"/>
    </source>
</evidence>
<reference evidence="2 3" key="1">
    <citation type="submission" date="2020-11" db="EMBL/GenBank/DDBJ databases">
        <title>Erythrobacter sediminis sp. nov., a marine bacterium from a tidal flat of Garorim Bay.</title>
        <authorList>
            <person name="Kim D."/>
            <person name="Yoo Y."/>
            <person name="Kim J.-J."/>
        </authorList>
    </citation>
    <scope>NUCLEOTIDE SEQUENCE [LARGE SCALE GENOMIC DNA]</scope>
    <source>
        <strain evidence="2 3">JGD-13</strain>
    </source>
</reference>
<keyword evidence="1" id="KW-0812">Transmembrane</keyword>
<organism evidence="2 3">
    <name type="scientific">Aurantiacibacter sediminis</name>
    <dbReference type="NCBI Taxonomy" id="2793064"/>
    <lineage>
        <taxon>Bacteria</taxon>
        <taxon>Pseudomonadati</taxon>
        <taxon>Pseudomonadota</taxon>
        <taxon>Alphaproteobacteria</taxon>
        <taxon>Sphingomonadales</taxon>
        <taxon>Erythrobacteraceae</taxon>
        <taxon>Aurantiacibacter</taxon>
    </lineage>
</organism>
<gene>
    <name evidence="2" type="ORF">I5L03_08700</name>
</gene>
<keyword evidence="1" id="KW-1133">Transmembrane helix</keyword>
<keyword evidence="3" id="KW-1185">Reference proteome</keyword>
<proteinExistence type="predicted"/>
<feature type="transmembrane region" description="Helical" evidence="1">
    <location>
        <begin position="48"/>
        <end position="68"/>
    </location>
</feature>
<feature type="transmembrane region" description="Helical" evidence="1">
    <location>
        <begin position="80"/>
        <end position="100"/>
    </location>
</feature>
<sequence>MLVDPKRSFGPFLGLDLMFIVLALLTVAMLFDTSAASAESAASASRPLFAGLLSIAGVMILSIAAVWLSKIDQRMNDEFTYKAVALGAVVAVTVTLLFYLVFELLPMVEWGMGSLHTDRLIAVLLGSWAMGYAIFRIRGTAA</sequence>
<dbReference type="EMBL" id="JAEANY010000002">
    <property type="protein sequence ID" value="MBH5322663.1"/>
    <property type="molecule type" value="Genomic_DNA"/>
</dbReference>
<name>A0ABS0N3W5_9SPHN</name>
<evidence type="ECO:0000313" key="3">
    <source>
        <dbReference type="Proteomes" id="UP000602442"/>
    </source>
</evidence>
<comment type="caution">
    <text evidence="2">The sequence shown here is derived from an EMBL/GenBank/DDBJ whole genome shotgun (WGS) entry which is preliminary data.</text>
</comment>
<dbReference type="RefSeq" id="WP_197921345.1">
    <property type="nucleotide sequence ID" value="NZ_CAWPTA010000007.1"/>
</dbReference>
<protein>
    <submittedName>
        <fullName evidence="2">Uncharacterized protein</fullName>
    </submittedName>
</protein>
<keyword evidence="1" id="KW-0472">Membrane</keyword>
<accession>A0ABS0N3W5</accession>
<feature type="transmembrane region" description="Helical" evidence="1">
    <location>
        <begin position="120"/>
        <end position="137"/>
    </location>
</feature>
<dbReference type="Proteomes" id="UP000602442">
    <property type="component" value="Unassembled WGS sequence"/>
</dbReference>
<evidence type="ECO:0000313" key="2">
    <source>
        <dbReference type="EMBL" id="MBH5322663.1"/>
    </source>
</evidence>